<dbReference type="STRING" id="1365484.W6QLL8"/>
<organism evidence="3 4">
    <name type="scientific">Penicillium roqueforti (strain FM164)</name>
    <dbReference type="NCBI Taxonomy" id="1365484"/>
    <lineage>
        <taxon>Eukaryota</taxon>
        <taxon>Fungi</taxon>
        <taxon>Dikarya</taxon>
        <taxon>Ascomycota</taxon>
        <taxon>Pezizomycotina</taxon>
        <taxon>Eurotiomycetes</taxon>
        <taxon>Eurotiomycetidae</taxon>
        <taxon>Eurotiales</taxon>
        <taxon>Aspergillaceae</taxon>
        <taxon>Penicillium</taxon>
    </lineage>
</organism>
<dbReference type="Pfam" id="PF25324">
    <property type="entry name" value="DUF7881"/>
    <property type="match status" value="1"/>
</dbReference>
<keyword evidence="4" id="KW-1185">Reference proteome</keyword>
<dbReference type="AlphaFoldDB" id="W6QLL8"/>
<gene>
    <name evidence="3" type="ORF">PROQFM164_S05g000704</name>
</gene>
<reference evidence="3" key="1">
    <citation type="journal article" date="2014" name="Nat. Commun.">
        <title>Multiple recent horizontal transfers of a large genomic region in cheese making fungi.</title>
        <authorList>
            <person name="Cheeseman K."/>
            <person name="Ropars J."/>
            <person name="Renault P."/>
            <person name="Dupont J."/>
            <person name="Gouzy J."/>
            <person name="Branca A."/>
            <person name="Abraham A.L."/>
            <person name="Ceppi M."/>
            <person name="Conseiller E."/>
            <person name="Debuchy R."/>
            <person name="Malagnac F."/>
            <person name="Goarin A."/>
            <person name="Silar P."/>
            <person name="Lacoste S."/>
            <person name="Sallet E."/>
            <person name="Bensimon A."/>
            <person name="Giraud T."/>
            <person name="Brygoo Y."/>
        </authorList>
    </citation>
    <scope>NUCLEOTIDE SEQUENCE [LARGE SCALE GENOMIC DNA]</scope>
    <source>
        <strain evidence="3">FM164</strain>
    </source>
</reference>
<protein>
    <submittedName>
        <fullName evidence="3">Uncharacterized protein</fullName>
    </submittedName>
</protein>
<evidence type="ECO:0000259" key="2">
    <source>
        <dbReference type="Pfam" id="PF25324"/>
    </source>
</evidence>
<dbReference type="InterPro" id="IPR057203">
    <property type="entry name" value="DUF7881"/>
</dbReference>
<evidence type="ECO:0000313" key="4">
    <source>
        <dbReference type="Proteomes" id="UP000030686"/>
    </source>
</evidence>
<dbReference type="Pfam" id="PF13391">
    <property type="entry name" value="HNH_2"/>
    <property type="match status" value="1"/>
</dbReference>
<evidence type="ECO:0000259" key="1">
    <source>
        <dbReference type="Pfam" id="PF13391"/>
    </source>
</evidence>
<sequence>MPSRDRSRWRNVHFYNASNDLLGGFYQAGSITDANLIWILRSVLLVQAENLTIKHRASDRIITPSNNSVVPGDYVISCDGTIRVTDEPWFARVISFSESGREDSFRTEVRQRDGRCVISGDINLLEPWDIWDGLQAAHVFPLEKENLWTQYNFGRWITNMDHTTGVSKINSVQNGLLMGATLHGCFYQYMFSINPDIVTFAPDSYRINGKVLDPICRNPNDLNHVADELLRWHFRQSVLANMRGAGEPIFESDFPPGTDQIATLRDEPYGKERLGMEFELRLGPRAKEEEESTY</sequence>
<name>W6QLL8_PENRF</name>
<feature type="domain" description="DUF7881" evidence="2">
    <location>
        <begin position="9"/>
        <end position="82"/>
    </location>
</feature>
<accession>W6QLL8</accession>
<proteinExistence type="predicted"/>
<dbReference type="OrthoDB" id="2142759at2759"/>
<dbReference type="EMBL" id="HG792019">
    <property type="protein sequence ID" value="CDM36871.1"/>
    <property type="molecule type" value="Genomic_DNA"/>
</dbReference>
<feature type="domain" description="HNH nuclease" evidence="1">
    <location>
        <begin position="116"/>
        <end position="194"/>
    </location>
</feature>
<dbReference type="InterPro" id="IPR003615">
    <property type="entry name" value="HNH_nuc"/>
</dbReference>
<dbReference type="Proteomes" id="UP000030686">
    <property type="component" value="Unassembled WGS sequence"/>
</dbReference>
<evidence type="ECO:0000313" key="3">
    <source>
        <dbReference type="EMBL" id="CDM36871.1"/>
    </source>
</evidence>
<dbReference type="OMA" id="GASEGMW"/>